<keyword evidence="2" id="KW-0560">Oxidoreductase</keyword>
<dbReference type="Proteomes" id="UP000186720">
    <property type="component" value="Unassembled WGS sequence"/>
</dbReference>
<dbReference type="Gene3D" id="3.10.180.10">
    <property type="entry name" value="2,3-Dihydroxybiphenyl 1,2-Dioxygenase, domain 1"/>
    <property type="match status" value="2"/>
</dbReference>
<proteinExistence type="predicted"/>
<evidence type="ECO:0000259" key="1">
    <source>
        <dbReference type="PROSITE" id="PS51819"/>
    </source>
</evidence>
<dbReference type="PROSITE" id="PS51819">
    <property type="entry name" value="VOC"/>
    <property type="match status" value="2"/>
</dbReference>
<dbReference type="GO" id="GO:0051213">
    <property type="term" value="F:dioxygenase activity"/>
    <property type="evidence" value="ECO:0007669"/>
    <property type="project" value="UniProtKB-KW"/>
</dbReference>
<feature type="domain" description="VOC" evidence="1">
    <location>
        <begin position="27"/>
        <end position="152"/>
    </location>
</feature>
<dbReference type="AlphaFoldDB" id="A0A1Q5ZV29"/>
<gene>
    <name evidence="2" type="ORF">RG47T_1066</name>
</gene>
<dbReference type="PANTHER" id="PTHR36110:SF2">
    <property type="entry name" value="RING-CLEAVING DIOXYGENASE MHQE-RELATED"/>
    <property type="match status" value="1"/>
</dbReference>
<dbReference type="PANTHER" id="PTHR36110">
    <property type="entry name" value="RING-CLEAVING DIOXYGENASE MHQE-RELATED"/>
    <property type="match status" value="1"/>
</dbReference>
<comment type="caution">
    <text evidence="2">The sequence shown here is derived from an EMBL/GenBank/DDBJ whole genome shotgun (WGS) entry which is preliminary data.</text>
</comment>
<dbReference type="InterPro" id="IPR052537">
    <property type="entry name" value="Extradiol_RC_dioxygenase"/>
</dbReference>
<dbReference type="SUPFAM" id="SSF54593">
    <property type="entry name" value="Glyoxalase/Bleomycin resistance protein/Dihydroxybiphenyl dioxygenase"/>
    <property type="match status" value="1"/>
</dbReference>
<dbReference type="InterPro" id="IPR004360">
    <property type="entry name" value="Glyas_Fos-R_dOase_dom"/>
</dbReference>
<dbReference type="CDD" id="cd08346">
    <property type="entry name" value="PcpA_N_like"/>
    <property type="match status" value="1"/>
</dbReference>
<dbReference type="CDD" id="cd08347">
    <property type="entry name" value="PcpA_C_like"/>
    <property type="match status" value="1"/>
</dbReference>
<dbReference type="STRING" id="1302689.RG47T_1066"/>
<dbReference type="InterPro" id="IPR037523">
    <property type="entry name" value="VOC_core"/>
</dbReference>
<accession>A0A1Q5ZV29</accession>
<organism evidence="2 3">
    <name type="scientific">Mucilaginibacter polytrichastri</name>
    <dbReference type="NCBI Taxonomy" id="1302689"/>
    <lineage>
        <taxon>Bacteria</taxon>
        <taxon>Pseudomonadati</taxon>
        <taxon>Bacteroidota</taxon>
        <taxon>Sphingobacteriia</taxon>
        <taxon>Sphingobacteriales</taxon>
        <taxon>Sphingobacteriaceae</taxon>
        <taxon>Mucilaginibacter</taxon>
    </lineage>
</organism>
<protein>
    <submittedName>
        <fullName evidence="2">Putative ring-cleaving dioxygenase mhqO</fullName>
    </submittedName>
</protein>
<dbReference type="EMBL" id="MPPL01000001">
    <property type="protein sequence ID" value="OKS85620.1"/>
    <property type="molecule type" value="Genomic_DNA"/>
</dbReference>
<evidence type="ECO:0000313" key="3">
    <source>
        <dbReference type="Proteomes" id="UP000186720"/>
    </source>
</evidence>
<name>A0A1Q5ZV29_9SPHI</name>
<evidence type="ECO:0000313" key="2">
    <source>
        <dbReference type="EMBL" id="OKS85620.1"/>
    </source>
</evidence>
<sequence>MGYICIIKTKHHHNLKGNTTMENSINGIHHITAIAGNAKRNYDFYTKTLGLHMVKKTVNFDDPETYHFYYGDKVGTPGTILTFFPWENIQTGRRGARQATEIGYSVPENSFDFWLKRFEDHNVTYNKIAEKFGEPYLTFLDPDGLKLELTASKTPDLRLPWETEEVKAENATKGFHSITITTNKMQPTADILTGVFGYKLLEQNVNRFRFVTDAVDNAAIVDLVEVAGEVAGHVAGGSVHHVAFRVANEEVLMQYREKLVALGMNITEKIDRNYFYSLYFREPGGVLFELATDNPGFAVDEAVEELGLGLKLPAQYEQHRNALIKVLPKLD</sequence>
<reference evidence="2 3" key="1">
    <citation type="submission" date="2016-11" db="EMBL/GenBank/DDBJ databases">
        <title>Whole Genome Sequencing of Mucilaginibacter polytrichastri RG4-7(T) isolated from the moss sample.</title>
        <authorList>
            <person name="Li Y."/>
        </authorList>
    </citation>
    <scope>NUCLEOTIDE SEQUENCE [LARGE SCALE GENOMIC DNA]</scope>
    <source>
        <strain evidence="2 3">RG4-7</strain>
    </source>
</reference>
<keyword evidence="3" id="KW-1185">Reference proteome</keyword>
<feature type="domain" description="VOC" evidence="1">
    <location>
        <begin position="174"/>
        <end position="293"/>
    </location>
</feature>
<dbReference type="Pfam" id="PF00903">
    <property type="entry name" value="Glyoxalase"/>
    <property type="match status" value="2"/>
</dbReference>
<dbReference type="InterPro" id="IPR029068">
    <property type="entry name" value="Glyas_Bleomycin-R_OHBP_Dase"/>
</dbReference>
<keyword evidence="2" id="KW-0223">Dioxygenase</keyword>